<dbReference type="AlphaFoldDB" id="A0A0C9W5Y5"/>
<protein>
    <submittedName>
        <fullName evidence="1">Uncharacterized protein</fullName>
    </submittedName>
</protein>
<evidence type="ECO:0000313" key="2">
    <source>
        <dbReference type="Proteomes" id="UP000053820"/>
    </source>
</evidence>
<feature type="non-terminal residue" evidence="1">
    <location>
        <position position="137"/>
    </location>
</feature>
<dbReference type="EMBL" id="KN839995">
    <property type="protein sequence ID" value="KIJ58076.1"/>
    <property type="molecule type" value="Genomic_DNA"/>
</dbReference>
<sequence>LDNYNTAAKALSPPRRTLSFDEVVEYAFLSDFDLLRDACQDVSQQPWASPTAHLAMDTYFKMKHAEEEIIRLNIEIQHLVTYLHDTDNYLGLCEAQLRPAHPALAYQVTHHQNIRQCFYSHHYEVLAKIAKLRDFTG</sequence>
<keyword evidence="2" id="KW-1185">Reference proteome</keyword>
<accession>A0A0C9W5Y5</accession>
<evidence type="ECO:0000313" key="1">
    <source>
        <dbReference type="EMBL" id="KIJ58076.1"/>
    </source>
</evidence>
<feature type="non-terminal residue" evidence="1">
    <location>
        <position position="1"/>
    </location>
</feature>
<reference evidence="1 2" key="1">
    <citation type="submission" date="2014-04" db="EMBL/GenBank/DDBJ databases">
        <title>Evolutionary Origins and Diversification of the Mycorrhizal Mutualists.</title>
        <authorList>
            <consortium name="DOE Joint Genome Institute"/>
            <consortium name="Mycorrhizal Genomics Consortium"/>
            <person name="Kohler A."/>
            <person name="Kuo A."/>
            <person name="Nagy L.G."/>
            <person name="Floudas D."/>
            <person name="Copeland A."/>
            <person name="Barry K.W."/>
            <person name="Cichocki N."/>
            <person name="Veneault-Fourrey C."/>
            <person name="LaButti K."/>
            <person name="Lindquist E.A."/>
            <person name="Lipzen A."/>
            <person name="Lundell T."/>
            <person name="Morin E."/>
            <person name="Murat C."/>
            <person name="Riley R."/>
            <person name="Ohm R."/>
            <person name="Sun H."/>
            <person name="Tunlid A."/>
            <person name="Henrissat B."/>
            <person name="Grigoriev I.V."/>
            <person name="Hibbett D.S."/>
            <person name="Martin F."/>
        </authorList>
    </citation>
    <scope>NUCLEOTIDE SEQUENCE [LARGE SCALE GENOMIC DNA]</scope>
    <source>
        <strain evidence="1 2">MD-312</strain>
    </source>
</reference>
<name>A0A0C9W5Y5_9AGAM</name>
<organism evidence="1 2">
    <name type="scientific">Hydnomerulius pinastri MD-312</name>
    <dbReference type="NCBI Taxonomy" id="994086"/>
    <lineage>
        <taxon>Eukaryota</taxon>
        <taxon>Fungi</taxon>
        <taxon>Dikarya</taxon>
        <taxon>Basidiomycota</taxon>
        <taxon>Agaricomycotina</taxon>
        <taxon>Agaricomycetes</taxon>
        <taxon>Agaricomycetidae</taxon>
        <taxon>Boletales</taxon>
        <taxon>Boletales incertae sedis</taxon>
        <taxon>Leucogyrophana</taxon>
    </lineage>
</organism>
<dbReference type="Proteomes" id="UP000053820">
    <property type="component" value="Unassembled WGS sequence"/>
</dbReference>
<gene>
    <name evidence="1" type="ORF">HYDPIDRAFT_70496</name>
</gene>
<dbReference type="HOGENOM" id="CLU_013084_5_1_1"/>
<dbReference type="OrthoDB" id="2676448at2759"/>
<proteinExistence type="predicted"/>